<dbReference type="OMA" id="GMRKMRF"/>
<dbReference type="KEGG" id="egt:105976942"/>
<dbReference type="OrthoDB" id="162989at2759"/>
<organism evidence="2 3">
    <name type="scientific">Erythranthe guttata</name>
    <name type="common">Yellow monkey flower</name>
    <name type="synonym">Mimulus guttatus</name>
    <dbReference type="NCBI Taxonomy" id="4155"/>
    <lineage>
        <taxon>Eukaryota</taxon>
        <taxon>Viridiplantae</taxon>
        <taxon>Streptophyta</taxon>
        <taxon>Embryophyta</taxon>
        <taxon>Tracheophyta</taxon>
        <taxon>Spermatophyta</taxon>
        <taxon>Magnoliopsida</taxon>
        <taxon>eudicotyledons</taxon>
        <taxon>Gunneridae</taxon>
        <taxon>Pentapetalae</taxon>
        <taxon>asterids</taxon>
        <taxon>lamiids</taxon>
        <taxon>Lamiales</taxon>
        <taxon>Phrymaceae</taxon>
        <taxon>Erythranthe</taxon>
    </lineage>
</organism>
<accession>A0A022PYF7</accession>
<dbReference type="Proteomes" id="UP000030748">
    <property type="component" value="Unassembled WGS sequence"/>
</dbReference>
<evidence type="ECO:0000313" key="2">
    <source>
        <dbReference type="EMBL" id="EYU20514.1"/>
    </source>
</evidence>
<dbReference type="AlphaFoldDB" id="A0A022PYF7"/>
<evidence type="ECO:0000313" key="3">
    <source>
        <dbReference type="Proteomes" id="UP000030748"/>
    </source>
</evidence>
<dbReference type="EMBL" id="KI632271">
    <property type="protein sequence ID" value="EYU20514.1"/>
    <property type="molecule type" value="Genomic_DNA"/>
</dbReference>
<dbReference type="PANTHER" id="PTHR47512:SF3">
    <property type="entry name" value="CHALCONE-FLAVONONE ISOMERASE FAMILY PROTEIN"/>
    <property type="match status" value="1"/>
</dbReference>
<dbReference type="STRING" id="4155.A0A022PYF7"/>
<reference evidence="2 3" key="1">
    <citation type="journal article" date="2013" name="Proc. Natl. Acad. Sci. U.S.A.">
        <title>Fine-scale variation in meiotic recombination in Mimulus inferred from population shotgun sequencing.</title>
        <authorList>
            <person name="Hellsten U."/>
            <person name="Wright K.M."/>
            <person name="Jenkins J."/>
            <person name="Shu S."/>
            <person name="Yuan Y."/>
            <person name="Wessler S.R."/>
            <person name="Schmutz J."/>
            <person name="Willis J.H."/>
            <person name="Rokhsar D.S."/>
        </authorList>
    </citation>
    <scope>NUCLEOTIDE SEQUENCE [LARGE SCALE GENOMIC DNA]</scope>
    <source>
        <strain evidence="3">cv. DUN x IM62</strain>
    </source>
</reference>
<evidence type="ECO:0000256" key="1">
    <source>
        <dbReference type="SAM" id="MobiDB-lite"/>
    </source>
</evidence>
<dbReference type="eggNOG" id="ENOG502QR7K">
    <property type="taxonomic scope" value="Eukaryota"/>
</dbReference>
<keyword evidence="3" id="KW-1185">Reference proteome</keyword>
<gene>
    <name evidence="2" type="ORF">MIMGU_mgv1a010862mg</name>
</gene>
<name>A0A022PYF7_ERYGU</name>
<dbReference type="PhylomeDB" id="A0A022PYF7"/>
<protein>
    <submittedName>
        <fullName evidence="2">Uncharacterized protein</fullName>
    </submittedName>
</protein>
<feature type="region of interest" description="Disordered" evidence="1">
    <location>
        <begin position="1"/>
        <end position="27"/>
    </location>
</feature>
<proteinExistence type="predicted"/>
<sequence length="299" mass="32658">METPSSSTRRVTRSQTSAASANANLQFSKEKGRERCALIDITNDSPIVGLAIGNLKTPSSSSCSSYSTRKGKSIIGVGTTPGSGEALLRGQVKTLLQKVEEEAEVLVNNKTLRPPSFFINLIKSPNNNNNNHIVGAPTPANTPQILDALSLPPCLTSSPVQDNFLLLPPQKEEGIDESEKKNNNNVITRSLLLDFSENEGGKGCSDDDNESVWSIQVNASENQQEEEEEEYYEYYEEEDGFCGNLLSVLCEGMSNISVVDSEGPKFEGKHIRFIYNSDDEMIIEADDDNDSVVSSSQHN</sequence>
<dbReference type="PANTHER" id="PTHR47512">
    <property type="entry name" value="EXPRESSED PROTEIN"/>
    <property type="match status" value="1"/>
</dbReference>
<feature type="compositionally biased region" description="Low complexity" evidence="1">
    <location>
        <begin position="1"/>
        <end position="21"/>
    </location>
</feature>